<sequence length="27" mass="3050">MGAPAFLAPKPPLVVRRRKKMNGARRM</sequence>
<dbReference type="HOGENOM" id="CLU_3415267_0_0_1"/>
<keyword evidence="2" id="KW-1185">Reference proteome</keyword>
<name>L8WLI7_THACA</name>
<dbReference type="AlphaFoldDB" id="L8WLI7"/>
<gene>
    <name evidence="1" type="ORF">AG1IA_06931</name>
</gene>
<proteinExistence type="predicted"/>
<accession>L8WLI7</accession>
<evidence type="ECO:0000313" key="1">
    <source>
        <dbReference type="EMBL" id="ELU39036.1"/>
    </source>
</evidence>
<dbReference type="EMBL" id="AFRT01001947">
    <property type="protein sequence ID" value="ELU39036.1"/>
    <property type="molecule type" value="Genomic_DNA"/>
</dbReference>
<reference evidence="1 2" key="1">
    <citation type="journal article" date="2013" name="Nat. Commun.">
        <title>The evolution and pathogenic mechanisms of the rice sheath blight pathogen.</title>
        <authorList>
            <person name="Zheng A."/>
            <person name="Lin R."/>
            <person name="Xu L."/>
            <person name="Qin P."/>
            <person name="Tang C."/>
            <person name="Ai P."/>
            <person name="Zhang D."/>
            <person name="Liu Y."/>
            <person name="Sun Z."/>
            <person name="Feng H."/>
            <person name="Wang Y."/>
            <person name="Chen Y."/>
            <person name="Liang X."/>
            <person name="Fu R."/>
            <person name="Li Q."/>
            <person name="Zhang J."/>
            <person name="Yu X."/>
            <person name="Xie Z."/>
            <person name="Ding L."/>
            <person name="Guan P."/>
            <person name="Tang J."/>
            <person name="Liang Y."/>
            <person name="Wang S."/>
            <person name="Deng Q."/>
            <person name="Li S."/>
            <person name="Zhu J."/>
            <person name="Wang L."/>
            <person name="Liu H."/>
            <person name="Li P."/>
        </authorList>
    </citation>
    <scope>NUCLEOTIDE SEQUENCE [LARGE SCALE GENOMIC DNA]</scope>
    <source>
        <strain evidence="2">AG-1 IA</strain>
    </source>
</reference>
<organism evidence="1 2">
    <name type="scientific">Thanatephorus cucumeris (strain AG1-IA)</name>
    <name type="common">Rice sheath blight fungus</name>
    <name type="synonym">Rhizoctonia solani</name>
    <dbReference type="NCBI Taxonomy" id="983506"/>
    <lineage>
        <taxon>Eukaryota</taxon>
        <taxon>Fungi</taxon>
        <taxon>Dikarya</taxon>
        <taxon>Basidiomycota</taxon>
        <taxon>Agaricomycotina</taxon>
        <taxon>Agaricomycetes</taxon>
        <taxon>Cantharellales</taxon>
        <taxon>Ceratobasidiaceae</taxon>
        <taxon>Rhizoctonia</taxon>
        <taxon>Rhizoctonia solani AG-1</taxon>
    </lineage>
</organism>
<evidence type="ECO:0000313" key="2">
    <source>
        <dbReference type="Proteomes" id="UP000011668"/>
    </source>
</evidence>
<protein>
    <submittedName>
        <fullName evidence="1">Uncharacterized protein</fullName>
    </submittedName>
</protein>
<dbReference type="Proteomes" id="UP000011668">
    <property type="component" value="Unassembled WGS sequence"/>
</dbReference>
<comment type="caution">
    <text evidence="1">The sequence shown here is derived from an EMBL/GenBank/DDBJ whole genome shotgun (WGS) entry which is preliminary data.</text>
</comment>